<feature type="non-terminal residue" evidence="1">
    <location>
        <position position="35"/>
    </location>
</feature>
<evidence type="ECO:0000313" key="1">
    <source>
        <dbReference type="EMBL" id="PNX58245.1"/>
    </source>
</evidence>
<comment type="caution">
    <text evidence="1">The sequence shown here is derived from an EMBL/GenBank/DDBJ whole genome shotgun (WGS) entry which is preliminary data.</text>
</comment>
<name>A0A2K3JW19_TRIPR</name>
<evidence type="ECO:0000313" key="2">
    <source>
        <dbReference type="Proteomes" id="UP000236291"/>
    </source>
</evidence>
<dbReference type="Proteomes" id="UP000236291">
    <property type="component" value="Unassembled WGS sequence"/>
</dbReference>
<gene>
    <name evidence="1" type="ORF">L195_g059095</name>
</gene>
<proteinExistence type="predicted"/>
<reference evidence="1 2" key="2">
    <citation type="journal article" date="2017" name="Front. Plant Sci.">
        <title>Gene Classification and Mining of Molecular Markers Useful in Red Clover (Trifolium pratense) Breeding.</title>
        <authorList>
            <person name="Istvanek J."/>
            <person name="Dluhosova J."/>
            <person name="Dluhos P."/>
            <person name="Patkova L."/>
            <person name="Nedelnik J."/>
            <person name="Repkova J."/>
        </authorList>
    </citation>
    <scope>NUCLEOTIDE SEQUENCE [LARGE SCALE GENOMIC DNA]</scope>
    <source>
        <strain evidence="2">cv. Tatra</strain>
        <tissue evidence="1">Young leaves</tissue>
    </source>
</reference>
<dbReference type="EMBL" id="ASHM01126742">
    <property type="protein sequence ID" value="PNX58245.1"/>
    <property type="molecule type" value="Genomic_DNA"/>
</dbReference>
<organism evidence="1 2">
    <name type="scientific">Trifolium pratense</name>
    <name type="common">Red clover</name>
    <dbReference type="NCBI Taxonomy" id="57577"/>
    <lineage>
        <taxon>Eukaryota</taxon>
        <taxon>Viridiplantae</taxon>
        <taxon>Streptophyta</taxon>
        <taxon>Embryophyta</taxon>
        <taxon>Tracheophyta</taxon>
        <taxon>Spermatophyta</taxon>
        <taxon>Magnoliopsida</taxon>
        <taxon>eudicotyledons</taxon>
        <taxon>Gunneridae</taxon>
        <taxon>Pentapetalae</taxon>
        <taxon>rosids</taxon>
        <taxon>fabids</taxon>
        <taxon>Fabales</taxon>
        <taxon>Fabaceae</taxon>
        <taxon>Papilionoideae</taxon>
        <taxon>50 kb inversion clade</taxon>
        <taxon>NPAAA clade</taxon>
        <taxon>Hologalegina</taxon>
        <taxon>IRL clade</taxon>
        <taxon>Trifolieae</taxon>
        <taxon>Trifolium</taxon>
    </lineage>
</organism>
<dbReference type="AlphaFoldDB" id="A0A2K3JW19"/>
<reference evidence="1 2" key="1">
    <citation type="journal article" date="2014" name="Am. J. Bot.">
        <title>Genome assembly and annotation for red clover (Trifolium pratense; Fabaceae).</title>
        <authorList>
            <person name="Istvanek J."/>
            <person name="Jaros M."/>
            <person name="Krenek A."/>
            <person name="Repkova J."/>
        </authorList>
    </citation>
    <scope>NUCLEOTIDE SEQUENCE [LARGE SCALE GENOMIC DNA]</scope>
    <source>
        <strain evidence="2">cv. Tatra</strain>
        <tissue evidence="1">Young leaves</tissue>
    </source>
</reference>
<sequence length="35" mass="4047">MEMVSRFWLSGFLGVLLPADSSSPSSWWLLWMVMV</sequence>
<accession>A0A2K3JW19</accession>
<protein>
    <submittedName>
        <fullName evidence="1">Uncharacterized protein</fullName>
    </submittedName>
</protein>